<keyword evidence="1" id="KW-1133">Transmembrane helix</keyword>
<dbReference type="OrthoDB" id="1211741at2"/>
<keyword evidence="1" id="KW-0472">Membrane</keyword>
<dbReference type="RefSeq" id="WP_068706539.1">
    <property type="nucleotide sequence ID" value="NZ_MAKX01000045.1"/>
</dbReference>
<protein>
    <submittedName>
        <fullName evidence="2">Uncharacterized protein</fullName>
    </submittedName>
</protein>
<dbReference type="Proteomes" id="UP000093186">
    <property type="component" value="Unassembled WGS sequence"/>
</dbReference>
<organism evidence="2 3">
    <name type="scientific">Tenacibaculum soleae</name>
    <dbReference type="NCBI Taxonomy" id="447689"/>
    <lineage>
        <taxon>Bacteria</taxon>
        <taxon>Pseudomonadati</taxon>
        <taxon>Bacteroidota</taxon>
        <taxon>Flavobacteriia</taxon>
        <taxon>Flavobacteriales</taxon>
        <taxon>Flavobacteriaceae</taxon>
        <taxon>Tenacibaculum</taxon>
    </lineage>
</organism>
<keyword evidence="1" id="KW-0812">Transmembrane</keyword>
<dbReference type="AlphaFoldDB" id="A0A1B9XW73"/>
<dbReference type="EMBL" id="MAKX01000045">
    <property type="protein sequence ID" value="OCK41808.1"/>
    <property type="molecule type" value="Genomic_DNA"/>
</dbReference>
<keyword evidence="3" id="KW-1185">Reference proteome</keyword>
<gene>
    <name evidence="2" type="ORF">BA195_13780</name>
</gene>
<comment type="caution">
    <text evidence="2">The sequence shown here is derived from an EMBL/GenBank/DDBJ whole genome shotgun (WGS) entry which is preliminary data.</text>
</comment>
<accession>A0A1B9XW73</accession>
<evidence type="ECO:0000256" key="1">
    <source>
        <dbReference type="SAM" id="Phobius"/>
    </source>
</evidence>
<evidence type="ECO:0000313" key="3">
    <source>
        <dbReference type="Proteomes" id="UP000093186"/>
    </source>
</evidence>
<sequence length="284" mass="33458">MIPEKIKEIFKFIDFLDKNKEDYIQKYIPLCNYLKKIKEQQNQLEPNKNFIEKQKFDQLQKIIEKDFETINSNVYLPVTNRLKELNIWSGDQAYSSIWNSNIGVISNFKRNFESEDVFQVLDYKEKYLQFRNETNSDFLSLALIFSSLDEILKELFEFFNISNKNEFEKFESKIIEVDSIEDALKGFKENSKNVRYSIPTKILYSNSAKEKISESPTHIKNEIIMGDKFETKNLSNKNGSINIGKKNTIENSDDSDQKSFEWQKWGIIIATILTIITIVLMIIL</sequence>
<reference evidence="2 3" key="1">
    <citation type="submission" date="2016-06" db="EMBL/GenBank/DDBJ databases">
        <title>Draft Genome Sequence of Tenacibaculum soleae UCD-KL19.</title>
        <authorList>
            <person name="Eisen J.A."/>
            <person name="Coil D.A."/>
            <person name="Lujan K.M."/>
        </authorList>
    </citation>
    <scope>NUCLEOTIDE SEQUENCE [LARGE SCALE GENOMIC DNA]</scope>
    <source>
        <strain evidence="2 3">UCD-KL19</strain>
    </source>
</reference>
<evidence type="ECO:0000313" key="2">
    <source>
        <dbReference type="EMBL" id="OCK41808.1"/>
    </source>
</evidence>
<proteinExistence type="predicted"/>
<name>A0A1B9XW73_9FLAO</name>
<feature type="transmembrane region" description="Helical" evidence="1">
    <location>
        <begin position="265"/>
        <end position="283"/>
    </location>
</feature>